<evidence type="ECO:0000256" key="5">
    <source>
        <dbReference type="SAM" id="MobiDB-lite"/>
    </source>
</evidence>
<dbReference type="OrthoDB" id="61900at2759"/>
<dbReference type="InterPro" id="IPR021131">
    <property type="entry name" value="Ribosomal_uL15/eL18"/>
</dbReference>
<dbReference type="GO" id="GO:0006412">
    <property type="term" value="P:translation"/>
    <property type="evidence" value="ECO:0007669"/>
    <property type="project" value="InterPro"/>
</dbReference>
<dbReference type="GO" id="GO:0003735">
    <property type="term" value="F:structural constituent of ribosome"/>
    <property type="evidence" value="ECO:0007669"/>
    <property type="project" value="InterPro"/>
</dbReference>
<evidence type="ECO:0000313" key="7">
    <source>
        <dbReference type="EMBL" id="KAA6382836.1"/>
    </source>
</evidence>
<gene>
    <name evidence="7" type="ORF">EZS28_021635</name>
</gene>
<dbReference type="HAMAP" id="MF_01341">
    <property type="entry name" value="Ribosomal_uL15"/>
    <property type="match status" value="1"/>
</dbReference>
<keyword evidence="2 4" id="KW-0689">Ribosomal protein</keyword>
<dbReference type="Proteomes" id="UP000324800">
    <property type="component" value="Unassembled WGS sequence"/>
</dbReference>
<evidence type="ECO:0000259" key="6">
    <source>
        <dbReference type="Pfam" id="PF00828"/>
    </source>
</evidence>
<evidence type="ECO:0000313" key="8">
    <source>
        <dbReference type="Proteomes" id="UP000324800"/>
    </source>
</evidence>
<dbReference type="InterPro" id="IPR001196">
    <property type="entry name" value="Ribosomal_uL15_CS"/>
</dbReference>
<dbReference type="Gene3D" id="3.100.10.10">
    <property type="match status" value="1"/>
</dbReference>
<organism evidence="7 8">
    <name type="scientific">Streblomastix strix</name>
    <dbReference type="NCBI Taxonomy" id="222440"/>
    <lineage>
        <taxon>Eukaryota</taxon>
        <taxon>Metamonada</taxon>
        <taxon>Preaxostyla</taxon>
        <taxon>Oxymonadida</taxon>
        <taxon>Streblomastigidae</taxon>
        <taxon>Streblomastix</taxon>
    </lineage>
</organism>
<keyword evidence="3 4" id="KW-0687">Ribonucleoprotein</keyword>
<dbReference type="PROSITE" id="PS00475">
    <property type="entry name" value="RIBOSOMAL_L15"/>
    <property type="match status" value="1"/>
</dbReference>
<dbReference type="PANTHER" id="PTHR11721">
    <property type="entry name" value="60S RIBOSOMAL PROTEIN L27A"/>
    <property type="match status" value="1"/>
</dbReference>
<dbReference type="InterPro" id="IPR030878">
    <property type="entry name" value="Ribosomal_uL15"/>
</dbReference>
<comment type="caution">
    <text evidence="7">The sequence shown here is derived from an EMBL/GenBank/DDBJ whole genome shotgun (WGS) entry which is preliminary data.</text>
</comment>
<dbReference type="GO" id="GO:0022625">
    <property type="term" value="C:cytosolic large ribosomal subunit"/>
    <property type="evidence" value="ECO:0007669"/>
    <property type="project" value="TreeGrafter"/>
</dbReference>
<dbReference type="Pfam" id="PF00828">
    <property type="entry name" value="Ribosomal_L27A"/>
    <property type="match status" value="1"/>
</dbReference>
<feature type="region of interest" description="Disordered" evidence="5">
    <location>
        <begin position="152"/>
        <end position="173"/>
    </location>
</feature>
<comment type="similarity">
    <text evidence="1 4">Belongs to the universal ribosomal protein uL15 family.</text>
</comment>
<proteinExistence type="inferred from homology"/>
<protein>
    <submittedName>
        <fullName evidence="7">Putative ribosomal protein L27A</fullName>
    </submittedName>
</protein>
<evidence type="ECO:0000256" key="2">
    <source>
        <dbReference type="ARBA" id="ARBA00022980"/>
    </source>
</evidence>
<dbReference type="InterPro" id="IPR036227">
    <property type="entry name" value="Ribosomal_uL15/eL18_sf"/>
</dbReference>
<dbReference type="EMBL" id="SNRW01006564">
    <property type="protein sequence ID" value="KAA6382836.1"/>
    <property type="molecule type" value="Genomic_DNA"/>
</dbReference>
<evidence type="ECO:0000256" key="4">
    <source>
        <dbReference type="RuleBase" id="RU003888"/>
    </source>
</evidence>
<dbReference type="PANTHER" id="PTHR11721:SF3">
    <property type="entry name" value="LARGE RIBOSOMAL SUBUNIT PROTEIN UL15"/>
    <property type="match status" value="1"/>
</dbReference>
<evidence type="ECO:0000256" key="1">
    <source>
        <dbReference type="ARBA" id="ARBA00007320"/>
    </source>
</evidence>
<dbReference type="AlphaFoldDB" id="A0A5J4VK52"/>
<feature type="domain" description="Large ribosomal subunit protein uL15/eL18" evidence="6">
    <location>
        <begin position="73"/>
        <end position="142"/>
    </location>
</feature>
<reference evidence="7 8" key="1">
    <citation type="submission" date="2019-03" db="EMBL/GenBank/DDBJ databases">
        <title>Single cell metagenomics reveals metabolic interactions within the superorganism composed of flagellate Streblomastix strix and complex community of Bacteroidetes bacteria on its surface.</title>
        <authorList>
            <person name="Treitli S.C."/>
            <person name="Kolisko M."/>
            <person name="Husnik F."/>
            <person name="Keeling P."/>
            <person name="Hampl V."/>
        </authorList>
    </citation>
    <scope>NUCLEOTIDE SEQUENCE [LARGE SCALE GENOMIC DNA]</scope>
    <source>
        <strain evidence="7">ST1C</strain>
    </source>
</reference>
<name>A0A5J4VK52_9EUKA</name>
<evidence type="ECO:0000256" key="3">
    <source>
        <dbReference type="ARBA" id="ARBA00023274"/>
    </source>
</evidence>
<accession>A0A5J4VK52</accession>
<sequence>MVTRLKQTRKKRGQQCMGYGRVGKHRKHPSGRGFAGAFAHHRTLFSRYHPGYVGKFGQRHIRLLKTRLWRPAINIDKLWSLVSEQKRKNIPEGKMPVIDCMRAGYYKVLGTGKLPKIPVCIRAKFFSSIAKKKILAVGGKVEQIFYKKRLVRHQTRPKKPASDGPAEAKPKGK</sequence>
<dbReference type="SUPFAM" id="SSF52080">
    <property type="entry name" value="Ribosomal proteins L15p and L18e"/>
    <property type="match status" value="1"/>
</dbReference>